<dbReference type="GO" id="GO:0003841">
    <property type="term" value="F:1-acylglycerol-3-phosphate O-acyltransferase activity"/>
    <property type="evidence" value="ECO:0007669"/>
    <property type="project" value="TreeGrafter"/>
</dbReference>
<dbReference type="GO" id="GO:0006654">
    <property type="term" value="P:phosphatidic acid biosynthetic process"/>
    <property type="evidence" value="ECO:0007669"/>
    <property type="project" value="TreeGrafter"/>
</dbReference>
<proteinExistence type="predicted"/>
<keyword evidence="7" id="KW-1185">Reference proteome</keyword>
<protein>
    <submittedName>
        <fullName evidence="6">Lysophospholipid acyltransferase family protein</fullName>
    </submittedName>
</protein>
<evidence type="ECO:0000313" key="7">
    <source>
        <dbReference type="Proteomes" id="UP001268683"/>
    </source>
</evidence>
<evidence type="ECO:0000259" key="5">
    <source>
        <dbReference type="SMART" id="SM00563"/>
    </source>
</evidence>
<keyword evidence="2" id="KW-0808">Transferase</keyword>
<sequence>MSILNVIRSIIFNIVFYCFALIWIPGLGIFCFVANEKWARKGVAGFCNGSKIIARIFMGIRYEYRGLDKLPSEGAIIMLSKHQSNFDPILAFKGRRDLTALAKKELFFPFMRTIFRKMSVIKVDRQSRKAHEAMPEAGKKVAESNLALVVYPEATRVPVGEKRKLKSGAYYLQKDLDIPVYPISTNAGVFWGKGFWHKSGTAIYQVGDPFPTGLTKEAFMKLANEKIIKESEALMIEGGVSPETFKNS</sequence>
<keyword evidence="3 6" id="KW-0012">Acyltransferase</keyword>
<evidence type="ECO:0000256" key="1">
    <source>
        <dbReference type="ARBA" id="ARBA00005189"/>
    </source>
</evidence>
<dbReference type="Pfam" id="PF01553">
    <property type="entry name" value="Acyltransferase"/>
    <property type="match status" value="1"/>
</dbReference>
<dbReference type="SUPFAM" id="SSF69593">
    <property type="entry name" value="Glycerol-3-phosphate (1)-acyltransferase"/>
    <property type="match status" value="1"/>
</dbReference>
<dbReference type="RefSeq" id="WP_310799994.1">
    <property type="nucleotide sequence ID" value="NZ_CP123872.1"/>
</dbReference>
<keyword evidence="4" id="KW-1133">Transmembrane helix</keyword>
<dbReference type="AlphaFoldDB" id="A0AA52HBU9"/>
<evidence type="ECO:0000256" key="2">
    <source>
        <dbReference type="ARBA" id="ARBA00022679"/>
    </source>
</evidence>
<feature type="transmembrane region" description="Helical" evidence="4">
    <location>
        <begin position="6"/>
        <end position="33"/>
    </location>
</feature>
<dbReference type="PANTHER" id="PTHR10434">
    <property type="entry name" value="1-ACYL-SN-GLYCEROL-3-PHOSPHATE ACYLTRANSFERASE"/>
    <property type="match status" value="1"/>
</dbReference>
<keyword evidence="4" id="KW-0812">Transmembrane</keyword>
<dbReference type="InterPro" id="IPR002123">
    <property type="entry name" value="Plipid/glycerol_acylTrfase"/>
</dbReference>
<keyword evidence="4" id="KW-0472">Membrane</keyword>
<comment type="pathway">
    <text evidence="1">Lipid metabolism.</text>
</comment>
<name>A0AA52HBU9_9PROT</name>
<dbReference type="PANTHER" id="PTHR10434:SF11">
    <property type="entry name" value="1-ACYL-SN-GLYCEROL-3-PHOSPHATE ACYLTRANSFERASE"/>
    <property type="match status" value="1"/>
</dbReference>
<dbReference type="Proteomes" id="UP001268683">
    <property type="component" value="Chromosome"/>
</dbReference>
<evidence type="ECO:0000313" key="6">
    <source>
        <dbReference type="EMBL" id="WND04130.1"/>
    </source>
</evidence>
<evidence type="ECO:0000256" key="3">
    <source>
        <dbReference type="ARBA" id="ARBA00023315"/>
    </source>
</evidence>
<dbReference type="EMBL" id="CP123872">
    <property type="protein sequence ID" value="WND04130.1"/>
    <property type="molecule type" value="Genomic_DNA"/>
</dbReference>
<dbReference type="KEGG" id="tmk:QGN29_07060"/>
<gene>
    <name evidence="6" type="ORF">QGN29_07060</name>
</gene>
<accession>A0AA52HBU9</accession>
<evidence type="ECO:0000256" key="4">
    <source>
        <dbReference type="SAM" id="Phobius"/>
    </source>
</evidence>
<reference evidence="6" key="1">
    <citation type="submission" date="2023-04" db="EMBL/GenBank/DDBJ databases">
        <title>Complete genome sequence of Temperatibacter marinus.</title>
        <authorList>
            <person name="Rong J.-C."/>
            <person name="Yi M.-L."/>
            <person name="Zhao Q."/>
        </authorList>
    </citation>
    <scope>NUCLEOTIDE SEQUENCE</scope>
    <source>
        <strain evidence="6">NBRC 110045</strain>
    </source>
</reference>
<feature type="domain" description="Phospholipid/glycerol acyltransferase" evidence="5">
    <location>
        <begin position="76"/>
        <end position="188"/>
    </location>
</feature>
<dbReference type="CDD" id="cd07989">
    <property type="entry name" value="LPLAT_AGPAT-like"/>
    <property type="match status" value="1"/>
</dbReference>
<organism evidence="6 7">
    <name type="scientific">Temperatibacter marinus</name>
    <dbReference type="NCBI Taxonomy" id="1456591"/>
    <lineage>
        <taxon>Bacteria</taxon>
        <taxon>Pseudomonadati</taxon>
        <taxon>Pseudomonadota</taxon>
        <taxon>Alphaproteobacteria</taxon>
        <taxon>Kordiimonadales</taxon>
        <taxon>Temperatibacteraceae</taxon>
        <taxon>Temperatibacter</taxon>
    </lineage>
</organism>
<dbReference type="SMART" id="SM00563">
    <property type="entry name" value="PlsC"/>
    <property type="match status" value="1"/>
</dbReference>